<proteinExistence type="predicted"/>
<accession>A0ABR0CHD4</accession>
<name>A0ABR0CHD4_PURLI</name>
<evidence type="ECO:0000313" key="2">
    <source>
        <dbReference type="Proteomes" id="UP001287286"/>
    </source>
</evidence>
<sequence length="546" mass="60879">MPYAALASDDHSFFNSLDSSRVKTKFLSGILSTRHDLQTPRAVRLVADPAGTMAGQGIVNATFQVVSGALCFGSLSDILKGSHATIQVAPTPRPQGSGTILRQPLQYNVAARNGSWNKFALLNVESSNVEGWFAAHSDVDPLRELVNILRVSGSPYEYDAGDKWNNDRTRAERVLVINRYDWGMSHDDDITRAEVQEDGGVFANTNSIGLVDYTHGSNYVQRWIQQAPGRRGASAHGVWMYIPEGEYMFGRFGFDDDYKEARSFLFFAQRTDFYTTKFPGQPGPLRKWERVLDRLQHGLRAGEDHSGVKRLRGMYAPAGVDEYIFDAADAEILLAYRPELTNELLELITGRQFSPLAPLARKPALIVDPWRPEVVTLLHEITLSFLEHCVLPHRAHSAASTAHAGPAIFPEHNKTSPHHNEKGLTFDGILLSVFAGTWPQQITGLKLEPIGGRIRAFLNRRSGNIPVEFDDECLMGLARVAAHIFTSALDAADIMTLDNESLMMETRGAEDVYILPYYVRLALYYDEVLLDNVQYSAFYWLGAEPS</sequence>
<organism evidence="1 2">
    <name type="scientific">Purpureocillium lilacinum</name>
    <name type="common">Paecilomyces lilacinus</name>
    <dbReference type="NCBI Taxonomy" id="33203"/>
    <lineage>
        <taxon>Eukaryota</taxon>
        <taxon>Fungi</taxon>
        <taxon>Dikarya</taxon>
        <taxon>Ascomycota</taxon>
        <taxon>Pezizomycotina</taxon>
        <taxon>Sordariomycetes</taxon>
        <taxon>Hypocreomycetidae</taxon>
        <taxon>Hypocreales</taxon>
        <taxon>Ophiocordycipitaceae</taxon>
        <taxon>Purpureocillium</taxon>
    </lineage>
</organism>
<dbReference type="EMBL" id="JAWRVI010000001">
    <property type="protein sequence ID" value="KAK4095311.1"/>
    <property type="molecule type" value="Genomic_DNA"/>
</dbReference>
<comment type="caution">
    <text evidence="1">The sequence shown here is derived from an EMBL/GenBank/DDBJ whole genome shotgun (WGS) entry which is preliminary data.</text>
</comment>
<evidence type="ECO:0000313" key="1">
    <source>
        <dbReference type="EMBL" id="KAK4095311.1"/>
    </source>
</evidence>
<reference evidence="1 2" key="1">
    <citation type="journal article" date="2024" name="Microbiol. Resour. Announc.">
        <title>Genome annotations for the ascomycete fungi Trichoderma harzianum, Trichoderma aggressivum, and Purpureocillium lilacinum.</title>
        <authorList>
            <person name="Beijen E.P.W."/>
            <person name="Ohm R.A."/>
        </authorList>
    </citation>
    <scope>NUCLEOTIDE SEQUENCE [LARGE SCALE GENOMIC DNA]</scope>
    <source>
        <strain evidence="1 2">CBS 150709</strain>
    </source>
</reference>
<gene>
    <name evidence="1" type="ORF">Purlil1_107</name>
</gene>
<protein>
    <submittedName>
        <fullName evidence="1">Uncharacterized protein</fullName>
    </submittedName>
</protein>
<keyword evidence="2" id="KW-1185">Reference proteome</keyword>
<dbReference type="Proteomes" id="UP001287286">
    <property type="component" value="Unassembled WGS sequence"/>
</dbReference>